<dbReference type="PATRIC" id="fig|1308866.3.peg.1560"/>
<evidence type="ECO:0000256" key="1">
    <source>
        <dbReference type="SAM" id="SignalP"/>
    </source>
</evidence>
<sequence>MTKKIVFGALMFLLMSACTSNEIALDTGKLSVEKNDIHTIYAPVERKIAEEAITFDMEYPSYVPFDHEHTKMEK</sequence>
<dbReference type="PROSITE" id="PS51257">
    <property type="entry name" value="PROKAR_LIPOPROTEIN"/>
    <property type="match status" value="1"/>
</dbReference>
<reference evidence="2 3" key="1">
    <citation type="submission" date="2013-03" db="EMBL/GenBank/DDBJ databases">
        <title>Draft genome sequence of Gracibacillus halophilus YIM-C55.5, a moderately halophilic and thermophilic organism from the Xiaochaidamu salt lake.</title>
        <authorList>
            <person name="Sugumar T."/>
            <person name="Polireddy D.R."/>
            <person name="Antony A."/>
            <person name="Madhava Y.R."/>
            <person name="Sivakumar N."/>
        </authorList>
    </citation>
    <scope>NUCLEOTIDE SEQUENCE [LARGE SCALE GENOMIC DNA]</scope>
    <source>
        <strain evidence="2 3">YIM-C55.5</strain>
    </source>
</reference>
<accession>N4WCY2</accession>
<dbReference type="RefSeq" id="WP_003467675.1">
    <property type="nucleotide sequence ID" value="NZ_APML01000024.1"/>
</dbReference>
<dbReference type="STRING" id="1308866.J416_07732"/>
<dbReference type="AlphaFoldDB" id="N4WCY2"/>
<dbReference type="OrthoDB" id="2965639at2"/>
<keyword evidence="1" id="KW-0732">Signal</keyword>
<feature type="signal peptide" evidence="1">
    <location>
        <begin position="1"/>
        <end position="24"/>
    </location>
</feature>
<comment type="caution">
    <text evidence="2">The sequence shown here is derived from an EMBL/GenBank/DDBJ whole genome shotgun (WGS) entry which is preliminary data.</text>
</comment>
<dbReference type="EMBL" id="APML01000024">
    <property type="protein sequence ID" value="ENH97069.1"/>
    <property type="molecule type" value="Genomic_DNA"/>
</dbReference>
<proteinExistence type="predicted"/>
<gene>
    <name evidence="2" type="ORF">J416_07732</name>
</gene>
<name>N4WCY2_9BACI</name>
<evidence type="ECO:0008006" key="4">
    <source>
        <dbReference type="Google" id="ProtNLM"/>
    </source>
</evidence>
<evidence type="ECO:0000313" key="3">
    <source>
        <dbReference type="Proteomes" id="UP000012283"/>
    </source>
</evidence>
<protein>
    <recommendedName>
        <fullName evidence="4">Lipoprotein</fullName>
    </recommendedName>
</protein>
<dbReference type="Proteomes" id="UP000012283">
    <property type="component" value="Unassembled WGS sequence"/>
</dbReference>
<organism evidence="2 3">
    <name type="scientific">Gracilibacillus halophilus YIM-C55.5</name>
    <dbReference type="NCBI Taxonomy" id="1308866"/>
    <lineage>
        <taxon>Bacteria</taxon>
        <taxon>Bacillati</taxon>
        <taxon>Bacillota</taxon>
        <taxon>Bacilli</taxon>
        <taxon>Bacillales</taxon>
        <taxon>Bacillaceae</taxon>
        <taxon>Gracilibacillus</taxon>
    </lineage>
</organism>
<keyword evidence="3" id="KW-1185">Reference proteome</keyword>
<evidence type="ECO:0000313" key="2">
    <source>
        <dbReference type="EMBL" id="ENH97069.1"/>
    </source>
</evidence>
<feature type="chain" id="PRO_5004123123" description="Lipoprotein" evidence="1">
    <location>
        <begin position="25"/>
        <end position="74"/>
    </location>
</feature>